<keyword evidence="1" id="KW-0812">Transmembrane</keyword>
<keyword evidence="1" id="KW-1133">Transmembrane helix</keyword>
<feature type="transmembrane region" description="Helical" evidence="1">
    <location>
        <begin position="29"/>
        <end position="53"/>
    </location>
</feature>
<gene>
    <name evidence="2" type="ORF">ACFPFU_16490</name>
</gene>
<proteinExistence type="predicted"/>
<reference evidence="3" key="1">
    <citation type="journal article" date="2019" name="Int. J. Syst. Evol. Microbiol.">
        <title>The Global Catalogue of Microorganisms (GCM) 10K type strain sequencing project: providing services to taxonomists for standard genome sequencing and annotation.</title>
        <authorList>
            <consortium name="The Broad Institute Genomics Platform"/>
            <consortium name="The Broad Institute Genome Sequencing Center for Infectious Disease"/>
            <person name="Wu L."/>
            <person name="Ma J."/>
        </authorList>
    </citation>
    <scope>NUCLEOTIDE SEQUENCE [LARGE SCALE GENOMIC DNA]</scope>
    <source>
        <strain evidence="3">CGMCC 4.7466</strain>
    </source>
</reference>
<organism evidence="2 3">
    <name type="scientific">Negadavirga shengliensis</name>
    <dbReference type="NCBI Taxonomy" id="1389218"/>
    <lineage>
        <taxon>Bacteria</taxon>
        <taxon>Pseudomonadati</taxon>
        <taxon>Bacteroidota</taxon>
        <taxon>Cytophagia</taxon>
        <taxon>Cytophagales</taxon>
        <taxon>Cyclobacteriaceae</taxon>
        <taxon>Negadavirga</taxon>
    </lineage>
</organism>
<sequence length="65" mass="7400">MSLLVASPIAWYLMERWLENFEYRIEVNAFVFFLTGGLIVAIALTIVSFHTVTATANPIHSLRDE</sequence>
<evidence type="ECO:0000256" key="1">
    <source>
        <dbReference type="SAM" id="Phobius"/>
    </source>
</evidence>
<keyword evidence="1" id="KW-0472">Membrane</keyword>
<dbReference type="EMBL" id="JBHSJJ010000009">
    <property type="protein sequence ID" value="MFC4873301.1"/>
    <property type="molecule type" value="Genomic_DNA"/>
</dbReference>
<keyword evidence="3" id="KW-1185">Reference proteome</keyword>
<name>A0ABV9T3J1_9BACT</name>
<evidence type="ECO:0000313" key="3">
    <source>
        <dbReference type="Proteomes" id="UP001595818"/>
    </source>
</evidence>
<accession>A0ABV9T3J1</accession>
<dbReference type="RefSeq" id="WP_377066018.1">
    <property type="nucleotide sequence ID" value="NZ_JBHSJJ010000009.1"/>
</dbReference>
<dbReference type="Proteomes" id="UP001595818">
    <property type="component" value="Unassembled WGS sequence"/>
</dbReference>
<evidence type="ECO:0000313" key="2">
    <source>
        <dbReference type="EMBL" id="MFC4873301.1"/>
    </source>
</evidence>
<protein>
    <submittedName>
        <fullName evidence="2">Uncharacterized protein</fullName>
    </submittedName>
</protein>
<comment type="caution">
    <text evidence="2">The sequence shown here is derived from an EMBL/GenBank/DDBJ whole genome shotgun (WGS) entry which is preliminary data.</text>
</comment>